<dbReference type="EMBL" id="OZ020108">
    <property type="protein sequence ID" value="CAK9261162.1"/>
    <property type="molecule type" value="Genomic_DNA"/>
</dbReference>
<sequence>MADAAAAAAAASSSSPSLDFLSPEFDALEALRCEGLQPPNPRVRPLDNLNKCLSILPQELSESFVSVPVREPRSQESIAAQQRAKARTSLQMEKAAERARQTKVLDAMAEKLKDGPLGLLVECYEKRGRVLVWTRHAHGIRGTLVGFLLAVDKHFNMVLQDVDEQYTVRRQVPRLVRKRGGHIGSSQQEDKEIQCPPEANCIDEYLGNQTVQEECGESVECLIRDMMELKLFPKLERRRRHLNQVFVRGDSVVMVQKLI</sequence>
<dbReference type="InterPro" id="IPR039267">
    <property type="entry name" value="Lsm11"/>
</dbReference>
<name>A0ABP0W6I0_9BRYO</name>
<protein>
    <recommendedName>
        <fullName evidence="1">Sm domain-containing protein</fullName>
    </recommendedName>
</protein>
<dbReference type="Proteomes" id="UP001497444">
    <property type="component" value="Chromosome 13"/>
</dbReference>
<accession>A0ABP0W6I0</accession>
<dbReference type="SMART" id="SM00651">
    <property type="entry name" value="Sm"/>
    <property type="match status" value="1"/>
</dbReference>
<evidence type="ECO:0000313" key="3">
    <source>
        <dbReference type="Proteomes" id="UP001497444"/>
    </source>
</evidence>
<evidence type="ECO:0000259" key="1">
    <source>
        <dbReference type="SMART" id="SM00651"/>
    </source>
</evidence>
<proteinExistence type="predicted"/>
<evidence type="ECO:0000313" key="2">
    <source>
        <dbReference type="EMBL" id="CAK9261162.1"/>
    </source>
</evidence>
<keyword evidence="3" id="KW-1185">Reference proteome</keyword>
<feature type="domain" description="Sm" evidence="1">
    <location>
        <begin position="118"/>
        <end position="257"/>
    </location>
</feature>
<gene>
    <name evidence="2" type="ORF">CSSPJE1EN1_LOCUS6640</name>
</gene>
<dbReference type="SUPFAM" id="SSF50182">
    <property type="entry name" value="Sm-like ribonucleoproteins"/>
    <property type="match status" value="1"/>
</dbReference>
<dbReference type="InterPro" id="IPR001163">
    <property type="entry name" value="Sm_dom_euk/arc"/>
</dbReference>
<dbReference type="PANTHER" id="PTHR21415:SF1">
    <property type="entry name" value="U7 SNRNA-ASSOCIATED SM-LIKE PROTEIN LSM11"/>
    <property type="match status" value="1"/>
</dbReference>
<dbReference type="InterPro" id="IPR010920">
    <property type="entry name" value="LSM_dom_sf"/>
</dbReference>
<dbReference type="PANTHER" id="PTHR21415">
    <property type="entry name" value="U7 SNRNA-ASSOCIATED SM-LIKE PROTEIN LSM11"/>
    <property type="match status" value="1"/>
</dbReference>
<organism evidence="2 3">
    <name type="scientific">Sphagnum jensenii</name>
    <dbReference type="NCBI Taxonomy" id="128206"/>
    <lineage>
        <taxon>Eukaryota</taxon>
        <taxon>Viridiplantae</taxon>
        <taxon>Streptophyta</taxon>
        <taxon>Embryophyta</taxon>
        <taxon>Bryophyta</taxon>
        <taxon>Sphagnophytina</taxon>
        <taxon>Sphagnopsida</taxon>
        <taxon>Sphagnales</taxon>
        <taxon>Sphagnaceae</taxon>
        <taxon>Sphagnum</taxon>
    </lineage>
</organism>
<dbReference type="Gene3D" id="2.30.30.100">
    <property type="match status" value="1"/>
</dbReference>
<reference evidence="2" key="1">
    <citation type="submission" date="2024-02" db="EMBL/GenBank/DDBJ databases">
        <authorList>
            <consortium name="ELIXIR-Norway"/>
            <consortium name="Elixir Norway"/>
        </authorList>
    </citation>
    <scope>NUCLEOTIDE SEQUENCE</scope>
</reference>